<comment type="caution">
    <text evidence="1">The sequence shown here is derived from an EMBL/GenBank/DDBJ whole genome shotgun (WGS) entry which is preliminary data.</text>
</comment>
<name>A0ABT9FWC0_9BACL</name>
<reference evidence="1 2" key="1">
    <citation type="submission" date="2022-10" db="EMBL/GenBank/DDBJ databases">
        <title>Paenibacillus description and whole genome data of maize root bacterial community.</title>
        <authorList>
            <person name="Marton D."/>
            <person name="Farkas M."/>
            <person name="Cserhati M."/>
        </authorList>
    </citation>
    <scope>NUCLEOTIDE SEQUENCE [LARGE SCALE GENOMIC DNA]</scope>
    <source>
        <strain evidence="1 2">P96</strain>
    </source>
</reference>
<gene>
    <name evidence="1" type="ORF">OIN60_20010</name>
</gene>
<sequence>MNHTLSVFSLEELALAFSLLDADEQTEHLLQSFYGNMSGGQKRLLFVAARHSLISKGFILPVNDPADKDVLMPDIEQMLRHLIQSKHKLLGIMENEDEETLMVHVSQGKHIYHLSKKNAVHFLGWTSPVDWIDRFTAFFRLSSAGSEILVRHDRSTLLSPVLWNKLTDEDWDQSTDILTWDIPSSQKDLLIHWYRDYLANDRLLHRISYIVQDNSGPPQAADVLYILPDQAGVWTVHQQPHESNTEQRISIALLTLEEWKQQLVRFTAQLTESNPS</sequence>
<organism evidence="1 2">
    <name type="scientific">Paenibacillus zeirhizosphaerae</name>
    <dbReference type="NCBI Taxonomy" id="2987519"/>
    <lineage>
        <taxon>Bacteria</taxon>
        <taxon>Bacillati</taxon>
        <taxon>Bacillota</taxon>
        <taxon>Bacilli</taxon>
        <taxon>Bacillales</taxon>
        <taxon>Paenibacillaceae</taxon>
        <taxon>Paenibacillus</taxon>
    </lineage>
</organism>
<dbReference type="EMBL" id="JAPCKK010000031">
    <property type="protein sequence ID" value="MDP4099014.1"/>
    <property type="molecule type" value="Genomic_DNA"/>
</dbReference>
<accession>A0ABT9FWC0</accession>
<dbReference type="Proteomes" id="UP001241848">
    <property type="component" value="Unassembled WGS sequence"/>
</dbReference>
<evidence type="ECO:0000313" key="1">
    <source>
        <dbReference type="EMBL" id="MDP4099014.1"/>
    </source>
</evidence>
<proteinExistence type="predicted"/>
<dbReference type="RefSeq" id="WP_305756632.1">
    <property type="nucleotide sequence ID" value="NZ_JAPCKK010000031.1"/>
</dbReference>
<keyword evidence="2" id="KW-1185">Reference proteome</keyword>
<evidence type="ECO:0000313" key="2">
    <source>
        <dbReference type="Proteomes" id="UP001241848"/>
    </source>
</evidence>
<protein>
    <submittedName>
        <fullName evidence="1">Uncharacterized protein</fullName>
    </submittedName>
</protein>